<reference evidence="2" key="1">
    <citation type="submission" date="2020-05" db="EMBL/GenBank/DDBJ databases">
        <authorList>
            <person name="Chiriac C."/>
            <person name="Salcher M."/>
            <person name="Ghai R."/>
            <person name="Kavagutti S V."/>
        </authorList>
    </citation>
    <scope>NUCLEOTIDE SEQUENCE</scope>
</reference>
<dbReference type="EMBL" id="CAEZTY010000025">
    <property type="protein sequence ID" value="CAB4584258.1"/>
    <property type="molecule type" value="Genomic_DNA"/>
</dbReference>
<dbReference type="Gene3D" id="2.60.40.1890">
    <property type="entry name" value="PCu(A)C copper chaperone"/>
    <property type="match status" value="1"/>
</dbReference>
<dbReference type="SUPFAM" id="SSF110087">
    <property type="entry name" value="DR1885-like metal-binding protein"/>
    <property type="match status" value="1"/>
</dbReference>
<sequence>MTTDSPAAASAPQQKPDIYSRIMRFAPLYVVAFCIGIVIVVGIVRPFDSPAPSLTLRTALVGSDFNPTGAYMIIHNAGGADTLLSASTPAAASVQLQQIAPVETTTSVVANGVVGNVGGMLTDVDHLDVPGFGDLRLQPGSDQLLLKGLTTPLVVGQMIPITLNFEKAGAITVEATVATYDDIADRLLPPRLKLPAGQ</sequence>
<dbReference type="InterPro" id="IPR036182">
    <property type="entry name" value="PCuAC_sf"/>
</dbReference>
<proteinExistence type="predicted"/>
<evidence type="ECO:0000256" key="1">
    <source>
        <dbReference type="SAM" id="Phobius"/>
    </source>
</evidence>
<feature type="transmembrane region" description="Helical" evidence="1">
    <location>
        <begin position="25"/>
        <end position="44"/>
    </location>
</feature>
<keyword evidence="1" id="KW-0812">Transmembrane</keyword>
<dbReference type="PANTHER" id="PTHR36302">
    <property type="entry name" value="BLR7088 PROTEIN"/>
    <property type="match status" value="1"/>
</dbReference>
<gene>
    <name evidence="2" type="ORF">UFOPK1762_00868</name>
    <name evidence="3" type="ORF">UFOPK4371_01453</name>
</gene>
<organism evidence="2">
    <name type="scientific">freshwater metagenome</name>
    <dbReference type="NCBI Taxonomy" id="449393"/>
    <lineage>
        <taxon>unclassified sequences</taxon>
        <taxon>metagenomes</taxon>
        <taxon>ecological metagenomes</taxon>
    </lineage>
</organism>
<dbReference type="InterPro" id="IPR058248">
    <property type="entry name" value="Lxx211020-like"/>
</dbReference>
<name>A0A6J6FIJ7_9ZZZZ</name>
<evidence type="ECO:0000313" key="2">
    <source>
        <dbReference type="EMBL" id="CAB4584258.1"/>
    </source>
</evidence>
<dbReference type="PANTHER" id="PTHR36302:SF1">
    <property type="entry name" value="COPPER CHAPERONE PCU(A)C"/>
    <property type="match status" value="1"/>
</dbReference>
<keyword evidence="1" id="KW-1133">Transmembrane helix</keyword>
<protein>
    <submittedName>
        <fullName evidence="2">Unannotated protein</fullName>
    </submittedName>
</protein>
<evidence type="ECO:0000313" key="3">
    <source>
        <dbReference type="EMBL" id="CAB5078283.1"/>
    </source>
</evidence>
<accession>A0A6J6FIJ7</accession>
<dbReference type="AlphaFoldDB" id="A0A6J6FIJ7"/>
<dbReference type="EMBL" id="CAFBRD010000095">
    <property type="protein sequence ID" value="CAB5078283.1"/>
    <property type="molecule type" value="Genomic_DNA"/>
</dbReference>
<dbReference type="InterPro" id="IPR007410">
    <property type="entry name" value="LpqE-like"/>
</dbReference>
<dbReference type="Pfam" id="PF04314">
    <property type="entry name" value="PCuAC"/>
    <property type="match status" value="1"/>
</dbReference>
<keyword evidence="1" id="KW-0472">Membrane</keyword>